<evidence type="ECO:0000256" key="1">
    <source>
        <dbReference type="ARBA" id="ARBA00022614"/>
    </source>
</evidence>
<protein>
    <submittedName>
        <fullName evidence="4 5">Uncharacterized protein</fullName>
    </submittedName>
</protein>
<evidence type="ECO:0000313" key="5">
    <source>
        <dbReference type="EnsemblMetazoa" id="CapteP207378"/>
    </source>
</evidence>
<organism evidence="4">
    <name type="scientific">Capitella teleta</name>
    <name type="common">Polychaete worm</name>
    <dbReference type="NCBI Taxonomy" id="283909"/>
    <lineage>
        <taxon>Eukaryota</taxon>
        <taxon>Metazoa</taxon>
        <taxon>Spiralia</taxon>
        <taxon>Lophotrochozoa</taxon>
        <taxon>Annelida</taxon>
        <taxon>Polychaeta</taxon>
        <taxon>Sedentaria</taxon>
        <taxon>Scolecida</taxon>
        <taxon>Capitellidae</taxon>
        <taxon>Capitella</taxon>
    </lineage>
</organism>
<dbReference type="PANTHER" id="PTHR45712">
    <property type="entry name" value="AGAP008170-PA"/>
    <property type="match status" value="1"/>
</dbReference>
<dbReference type="PROSITE" id="PS51450">
    <property type="entry name" value="LRR"/>
    <property type="match status" value="1"/>
</dbReference>
<dbReference type="PANTHER" id="PTHR45712:SF31">
    <property type="entry name" value="PODOCAN"/>
    <property type="match status" value="1"/>
</dbReference>
<keyword evidence="2" id="KW-0677">Repeat</keyword>
<accession>R7UES1</accession>
<gene>
    <name evidence="4" type="ORF">CAPTEDRAFT_207378</name>
</gene>
<evidence type="ECO:0000313" key="4">
    <source>
        <dbReference type="EMBL" id="ELU04576.1"/>
    </source>
</evidence>
<reference evidence="4 6" key="2">
    <citation type="journal article" date="2013" name="Nature">
        <title>Insights into bilaterian evolution from three spiralian genomes.</title>
        <authorList>
            <person name="Simakov O."/>
            <person name="Marletaz F."/>
            <person name="Cho S.J."/>
            <person name="Edsinger-Gonzales E."/>
            <person name="Havlak P."/>
            <person name="Hellsten U."/>
            <person name="Kuo D.H."/>
            <person name="Larsson T."/>
            <person name="Lv J."/>
            <person name="Arendt D."/>
            <person name="Savage R."/>
            <person name="Osoegawa K."/>
            <person name="de Jong P."/>
            <person name="Grimwood J."/>
            <person name="Chapman J.A."/>
            <person name="Shapiro H."/>
            <person name="Aerts A."/>
            <person name="Otillar R.P."/>
            <person name="Terry A.Y."/>
            <person name="Boore J.L."/>
            <person name="Grigoriev I.V."/>
            <person name="Lindberg D.R."/>
            <person name="Seaver E.C."/>
            <person name="Weisblat D.A."/>
            <person name="Putnam N.H."/>
            <person name="Rokhsar D.S."/>
        </authorList>
    </citation>
    <scope>NUCLEOTIDE SEQUENCE</scope>
    <source>
        <strain evidence="4 6">I ESC-2004</strain>
    </source>
</reference>
<keyword evidence="6" id="KW-1185">Reference proteome</keyword>
<evidence type="ECO:0000256" key="3">
    <source>
        <dbReference type="SAM" id="SignalP"/>
    </source>
</evidence>
<dbReference type="EMBL" id="KB302197">
    <property type="protein sequence ID" value="ELU04576.1"/>
    <property type="molecule type" value="Genomic_DNA"/>
</dbReference>
<dbReference type="InterPro" id="IPR032675">
    <property type="entry name" value="LRR_dom_sf"/>
</dbReference>
<name>R7UES1_CAPTE</name>
<dbReference type="InterPro" id="IPR050333">
    <property type="entry name" value="SLRP"/>
</dbReference>
<keyword evidence="1" id="KW-0433">Leucine-rich repeat</keyword>
<sequence>MSFSLRCVLGAILYFAIAKPCHSTIEFSEQGLTSLQQTWPSYHYEIKIVARSNNISEISAVESNCSDSPLKRLNLKGNRIWRIEVDSFRTCQLTYLNLVENKLTSIPDLRNIGGTLEKLHIGGNQIEIVRVSDISYMVELTELYLGPNPTVSFPDLTYHLPTLQYLEINTIILDCCQDYAWLKNAANLTIVTDVEPCINPPKWVAQNWTSLQYDELLTEPCADHGFWLCMIAVGGSQLNPSESSVSYVSPSYDLAKEASCHENSQLLPLE</sequence>
<dbReference type="Proteomes" id="UP000014760">
    <property type="component" value="Unassembled WGS sequence"/>
</dbReference>
<dbReference type="EnsemblMetazoa" id="CapteT207378">
    <property type="protein sequence ID" value="CapteP207378"/>
    <property type="gene ID" value="CapteG207378"/>
</dbReference>
<feature type="signal peptide" evidence="3">
    <location>
        <begin position="1"/>
        <end position="18"/>
    </location>
</feature>
<dbReference type="SUPFAM" id="SSF52058">
    <property type="entry name" value="L domain-like"/>
    <property type="match status" value="1"/>
</dbReference>
<keyword evidence="3" id="KW-0732">Signal</keyword>
<dbReference type="OrthoDB" id="8948968at2759"/>
<proteinExistence type="predicted"/>
<dbReference type="GO" id="GO:0005615">
    <property type="term" value="C:extracellular space"/>
    <property type="evidence" value="ECO:0007669"/>
    <property type="project" value="TreeGrafter"/>
</dbReference>
<dbReference type="Gene3D" id="3.80.10.10">
    <property type="entry name" value="Ribonuclease Inhibitor"/>
    <property type="match status" value="1"/>
</dbReference>
<dbReference type="InterPro" id="IPR001611">
    <property type="entry name" value="Leu-rich_rpt"/>
</dbReference>
<dbReference type="AlphaFoldDB" id="R7UES1"/>
<dbReference type="HOGENOM" id="CLU_074440_2_0_1"/>
<feature type="chain" id="PRO_5008787948" evidence="3">
    <location>
        <begin position="19"/>
        <end position="270"/>
    </location>
</feature>
<reference evidence="5" key="3">
    <citation type="submission" date="2015-06" db="UniProtKB">
        <authorList>
            <consortium name="EnsemblMetazoa"/>
        </authorList>
    </citation>
    <scope>IDENTIFICATION</scope>
</reference>
<evidence type="ECO:0000313" key="6">
    <source>
        <dbReference type="Proteomes" id="UP000014760"/>
    </source>
</evidence>
<dbReference type="EMBL" id="AMQN01001390">
    <property type="status" value="NOT_ANNOTATED_CDS"/>
    <property type="molecule type" value="Genomic_DNA"/>
</dbReference>
<evidence type="ECO:0000256" key="2">
    <source>
        <dbReference type="ARBA" id="ARBA00022737"/>
    </source>
</evidence>
<reference evidence="6" key="1">
    <citation type="submission" date="2012-12" db="EMBL/GenBank/DDBJ databases">
        <authorList>
            <person name="Hellsten U."/>
            <person name="Grimwood J."/>
            <person name="Chapman J.A."/>
            <person name="Shapiro H."/>
            <person name="Aerts A."/>
            <person name="Otillar R.P."/>
            <person name="Terry A.Y."/>
            <person name="Boore J.L."/>
            <person name="Simakov O."/>
            <person name="Marletaz F."/>
            <person name="Cho S.-J."/>
            <person name="Edsinger-Gonzales E."/>
            <person name="Havlak P."/>
            <person name="Kuo D.-H."/>
            <person name="Larsson T."/>
            <person name="Lv J."/>
            <person name="Arendt D."/>
            <person name="Savage R."/>
            <person name="Osoegawa K."/>
            <person name="de Jong P."/>
            <person name="Lindberg D.R."/>
            <person name="Seaver E.C."/>
            <person name="Weisblat D.A."/>
            <person name="Putnam N.H."/>
            <person name="Grigoriev I.V."/>
            <person name="Rokhsar D.S."/>
        </authorList>
    </citation>
    <scope>NUCLEOTIDE SEQUENCE</scope>
    <source>
        <strain evidence="6">I ESC-2004</strain>
    </source>
</reference>